<reference evidence="1 2" key="1">
    <citation type="submission" date="2018-06" db="EMBL/GenBank/DDBJ databases">
        <title>Genomic insight into two independent archaeal endosymbiosis events.</title>
        <authorList>
            <person name="Lind A.E."/>
            <person name="Lewis W.H."/>
            <person name="Spang A."/>
            <person name="Guy L."/>
            <person name="Embley M.T."/>
            <person name="Ettema T.J.G."/>
        </authorList>
    </citation>
    <scope>NUCLEOTIDE SEQUENCE [LARGE SCALE GENOMIC DNA]</scope>
    <source>
        <strain evidence="1">NOE</strain>
    </source>
</reference>
<accession>A0A366M7S5</accession>
<dbReference type="EMBL" id="NIZT01000070">
    <property type="protein sequence ID" value="RBQ22291.1"/>
    <property type="molecule type" value="Genomic_DNA"/>
</dbReference>
<protein>
    <submittedName>
        <fullName evidence="1">Uncharacterized protein</fullName>
    </submittedName>
</protein>
<keyword evidence="2" id="KW-1185">Reference proteome</keyword>
<comment type="caution">
    <text evidence="1">The sequence shown here is derived from an EMBL/GenBank/DDBJ whole genome shotgun (WGS) entry which is preliminary data.</text>
</comment>
<proteinExistence type="predicted"/>
<gene>
    <name evidence="1" type="ORF">ALNOE001_20210</name>
</gene>
<organism evidence="1 2">
    <name type="scientific">Candidatus Methanobinarius endosymbioticus</name>
    <dbReference type="NCBI Taxonomy" id="2006182"/>
    <lineage>
        <taxon>Archaea</taxon>
        <taxon>Methanobacteriati</taxon>
        <taxon>Methanobacteriota</taxon>
        <taxon>Methanomada group</taxon>
        <taxon>Methanobacteria</taxon>
        <taxon>Methanobacteriales</taxon>
        <taxon>Methanobacteriaceae</taxon>
        <taxon>Candidatus Methanobinarius</taxon>
    </lineage>
</organism>
<sequence>MIRINFTIPDSMRPTATDYPVTSFFVPIPGTYSGNTGYATDFYDGELEIPYNGRIPTDTTISIPSNIKAGQNVNITGVFHDGDPLAGISINVTINGEKFIVTTNSTGGWSLTHVPSVAGNLTVIANWPRNSPHNGFTNSNILNVSKVTTNSTINVSNGKIGKTMNITGTAIDENGNPLANVQLNVTINGATIYNNGANLIITGSNFMNNRVKKGMEEILVELYGIIWVI</sequence>
<evidence type="ECO:0000313" key="2">
    <source>
        <dbReference type="Proteomes" id="UP000253099"/>
    </source>
</evidence>
<dbReference type="AlphaFoldDB" id="A0A366M7S5"/>
<name>A0A366M7S5_9EURY</name>
<evidence type="ECO:0000313" key="1">
    <source>
        <dbReference type="EMBL" id="RBQ22291.1"/>
    </source>
</evidence>
<dbReference type="Proteomes" id="UP000253099">
    <property type="component" value="Unassembled WGS sequence"/>
</dbReference>